<proteinExistence type="inferred from homology"/>
<organism evidence="3 4">
    <name type="scientific">Rheinheimera muenzenbergensis</name>
    <dbReference type="NCBI Taxonomy" id="1193628"/>
    <lineage>
        <taxon>Bacteria</taxon>
        <taxon>Pseudomonadati</taxon>
        <taxon>Pseudomonadota</taxon>
        <taxon>Gammaproteobacteria</taxon>
        <taxon>Chromatiales</taxon>
        <taxon>Chromatiaceae</taxon>
        <taxon>Rheinheimera</taxon>
    </lineage>
</organism>
<dbReference type="SUPFAM" id="SSF102705">
    <property type="entry name" value="NIF3 (NGG1p interacting factor 3)-like"/>
    <property type="match status" value="1"/>
</dbReference>
<sequence>MIERDQLVSFLNSELQSDKIRDYCPNGLQVEGKTSINRLVTGVTASQALLDAAVAANADAILVHHGYFWKNETAQVTGIKKKRLQTLLRHDINLLAYHLPLDVHPKLGNNAQLGVLLNAQHISAIMAAEPTGVLLQGELAAGLNVEQIAQQLETTLQRKVLLHTADISLTVSKLAWCTGGGQGYIEQAAAAGAQLFISGEVSEQTIHLSRELGIHFIAAGHHATERYGVKALGEFIAQQFGLDVQFIDIDNPA</sequence>
<keyword evidence="2" id="KW-0479">Metal-binding</keyword>
<gene>
    <name evidence="3" type="ORF">MN202_18605</name>
</gene>
<dbReference type="Gene3D" id="3.40.1390.30">
    <property type="entry name" value="NIF3 (NGG1p interacting factor 3)-like"/>
    <property type="match status" value="2"/>
</dbReference>
<dbReference type="RefSeq" id="WP_335737652.1">
    <property type="nucleotide sequence ID" value="NZ_JALAAR010000022.1"/>
</dbReference>
<dbReference type="Pfam" id="PF01784">
    <property type="entry name" value="DUF34_NIF3"/>
    <property type="match status" value="1"/>
</dbReference>
<dbReference type="InterPro" id="IPR002678">
    <property type="entry name" value="DUF34/NIF3"/>
</dbReference>
<keyword evidence="4" id="KW-1185">Reference proteome</keyword>
<dbReference type="PANTHER" id="PTHR13799:SF14">
    <property type="entry name" value="GTP CYCLOHYDROLASE 1 TYPE 2 HOMOLOG"/>
    <property type="match status" value="1"/>
</dbReference>
<accession>A0ABU8CB87</accession>
<name>A0ABU8CB87_9GAMM</name>
<dbReference type="Proteomes" id="UP001375382">
    <property type="component" value="Unassembled WGS sequence"/>
</dbReference>
<dbReference type="InterPro" id="IPR036069">
    <property type="entry name" value="DUF34/NIF3_sf"/>
</dbReference>
<evidence type="ECO:0000313" key="3">
    <source>
        <dbReference type="EMBL" id="MEH8019254.1"/>
    </source>
</evidence>
<evidence type="ECO:0000256" key="2">
    <source>
        <dbReference type="ARBA" id="ARBA00022723"/>
    </source>
</evidence>
<protein>
    <submittedName>
        <fullName evidence="3">Nif3-like dinuclear metal center hexameric protein</fullName>
    </submittedName>
</protein>
<comment type="similarity">
    <text evidence="1">Belongs to the GTP cyclohydrolase I type 2/NIF3 family.</text>
</comment>
<evidence type="ECO:0000313" key="4">
    <source>
        <dbReference type="Proteomes" id="UP001375382"/>
    </source>
</evidence>
<evidence type="ECO:0000256" key="1">
    <source>
        <dbReference type="ARBA" id="ARBA00006964"/>
    </source>
</evidence>
<dbReference type="NCBIfam" id="TIGR00486">
    <property type="entry name" value="YbgI_SA1388"/>
    <property type="match status" value="1"/>
</dbReference>
<comment type="caution">
    <text evidence="3">The sequence shown here is derived from an EMBL/GenBank/DDBJ whole genome shotgun (WGS) entry which is preliminary data.</text>
</comment>
<dbReference type="PANTHER" id="PTHR13799">
    <property type="entry name" value="NGG1 INTERACTING FACTOR 3"/>
    <property type="match status" value="1"/>
</dbReference>
<dbReference type="EMBL" id="JALAAR010000022">
    <property type="protein sequence ID" value="MEH8019254.1"/>
    <property type="molecule type" value="Genomic_DNA"/>
</dbReference>
<reference evidence="3 4" key="1">
    <citation type="journal article" date="2023" name="Ecotoxicol. Environ. Saf.">
        <title>Mercury remediation potential of mercury-resistant strain Rheinheimera metallidurans sp. nov. isolated from a municipal waste dumping site.</title>
        <authorList>
            <person name="Yadav V."/>
            <person name="Manjhi A."/>
            <person name="Vadakedath N."/>
        </authorList>
    </citation>
    <scope>NUCLEOTIDE SEQUENCE [LARGE SCALE GENOMIC DNA]</scope>
    <source>
        <strain evidence="3 4">E-49</strain>
    </source>
</reference>